<sequence length="375" mass="42214">MASSSENITNQIILDGQKTFRNLLKTAITNDQLSSILVGEEHGKSPSIAALLANIDVLAQSKRKVVFVLEHLNQEQNQALYDALAQARKGEKTPLKGFKGADIVLFTLILAAINKGILVLGAENEISDPFSVNDGKWDNDIDGKNKAMFEYLRSVDRLINPNQVFSTLINKVCEDGTLCFFIGGRNHPPELRNGDNEIVEIGMQARIPNSVTVHLQYSEEISFKENVAYVSSERRLNGQYDFLVETNRLALYKDSFDSYHSLSDKKELLVSLVDDLIQGYLQFHKKLPPYLLKQEVEIILTAIQQSLDTKLDSKAVKAIDHFIDKSIKPDTEKKWPLKIFSKKEAYSKEELDKVISKALKEGDFVKSLSSTRFMS</sequence>
<name>A0A378JL57_9GAMM</name>
<dbReference type="RefSeq" id="WP_115331656.1">
    <property type="nucleotide sequence ID" value="NZ_CAAAHP010000002.1"/>
</dbReference>
<evidence type="ECO:0000313" key="1">
    <source>
        <dbReference type="EMBL" id="STX52066.1"/>
    </source>
</evidence>
<dbReference type="Proteomes" id="UP000254794">
    <property type="component" value="Unassembled WGS sequence"/>
</dbReference>
<organism evidence="1 2">
    <name type="scientific">Legionella busanensis</name>
    <dbReference type="NCBI Taxonomy" id="190655"/>
    <lineage>
        <taxon>Bacteria</taxon>
        <taxon>Pseudomonadati</taxon>
        <taxon>Pseudomonadota</taxon>
        <taxon>Gammaproteobacteria</taxon>
        <taxon>Legionellales</taxon>
        <taxon>Legionellaceae</taxon>
        <taxon>Legionella</taxon>
    </lineage>
</organism>
<keyword evidence="2" id="KW-1185">Reference proteome</keyword>
<dbReference type="AlphaFoldDB" id="A0A378JL57"/>
<evidence type="ECO:0000313" key="2">
    <source>
        <dbReference type="Proteomes" id="UP000254794"/>
    </source>
</evidence>
<proteinExistence type="predicted"/>
<dbReference type="EMBL" id="UGOD01000001">
    <property type="protein sequence ID" value="STX52066.1"/>
    <property type="molecule type" value="Genomic_DNA"/>
</dbReference>
<protein>
    <submittedName>
        <fullName evidence="1">Uncharacterized protein</fullName>
    </submittedName>
</protein>
<accession>A0A378JL57</accession>
<gene>
    <name evidence="1" type="ORF">NCTC13316_02170</name>
</gene>
<reference evidence="1 2" key="1">
    <citation type="submission" date="2018-06" db="EMBL/GenBank/DDBJ databases">
        <authorList>
            <consortium name="Pathogen Informatics"/>
            <person name="Doyle S."/>
        </authorList>
    </citation>
    <scope>NUCLEOTIDE SEQUENCE [LARGE SCALE GENOMIC DNA]</scope>
    <source>
        <strain evidence="1 2">NCTC13316</strain>
    </source>
</reference>
<dbReference type="OrthoDB" id="5649321at2"/>